<evidence type="ECO:0000256" key="8">
    <source>
        <dbReference type="ARBA" id="ARBA00023136"/>
    </source>
</evidence>
<evidence type="ECO:0000256" key="10">
    <source>
        <dbReference type="ARBA" id="ARBA00023180"/>
    </source>
</evidence>
<evidence type="ECO:0000256" key="4">
    <source>
        <dbReference type="ARBA" id="ARBA00022729"/>
    </source>
</evidence>
<dbReference type="InterPro" id="IPR015812">
    <property type="entry name" value="Integrin_bsu"/>
</dbReference>
<evidence type="ECO:0000256" key="9">
    <source>
        <dbReference type="ARBA" id="ARBA00023157"/>
    </source>
</evidence>
<dbReference type="SMART" id="SM00187">
    <property type="entry name" value="INB"/>
    <property type="match status" value="1"/>
</dbReference>
<dbReference type="GO" id="GO:0016477">
    <property type="term" value="P:cell migration"/>
    <property type="evidence" value="ECO:0007669"/>
    <property type="project" value="TreeGrafter"/>
</dbReference>
<dbReference type="InterPro" id="IPR000742">
    <property type="entry name" value="EGF"/>
</dbReference>
<dbReference type="GO" id="GO:0033627">
    <property type="term" value="P:cell adhesion mediated by integrin"/>
    <property type="evidence" value="ECO:0007669"/>
    <property type="project" value="TreeGrafter"/>
</dbReference>
<organism evidence="16 17">
    <name type="scientific">Sphaeroforma arctica JP610</name>
    <dbReference type="NCBI Taxonomy" id="667725"/>
    <lineage>
        <taxon>Eukaryota</taxon>
        <taxon>Ichthyosporea</taxon>
        <taxon>Ichthyophonida</taxon>
        <taxon>Sphaeroforma</taxon>
    </lineage>
</organism>
<dbReference type="Pfam" id="PF08725">
    <property type="entry name" value="Integrin_b_cyt"/>
    <property type="match status" value="1"/>
</dbReference>
<evidence type="ECO:0000256" key="11">
    <source>
        <dbReference type="PROSITE-ProRule" id="PRU00076"/>
    </source>
</evidence>
<evidence type="ECO:0000256" key="13">
    <source>
        <dbReference type="SAM" id="Phobius"/>
    </source>
</evidence>
<evidence type="ECO:0000256" key="12">
    <source>
        <dbReference type="RuleBase" id="RU000633"/>
    </source>
</evidence>
<dbReference type="PANTHER" id="PTHR10082:SF3">
    <property type="entry name" value="INTEGRIN BETA-LIKE PROTEIN 1"/>
    <property type="match status" value="1"/>
</dbReference>
<feature type="signal peptide" evidence="14">
    <location>
        <begin position="1"/>
        <end position="23"/>
    </location>
</feature>
<evidence type="ECO:0000256" key="2">
    <source>
        <dbReference type="ARBA" id="ARBA00007449"/>
    </source>
</evidence>
<dbReference type="STRING" id="667725.A0A0L0G967"/>
<proteinExistence type="inferred from homology"/>
<dbReference type="PROSITE" id="PS00243">
    <property type="entry name" value="I_EGF_1"/>
    <property type="match status" value="4"/>
</dbReference>
<evidence type="ECO:0000256" key="5">
    <source>
        <dbReference type="ARBA" id="ARBA00022737"/>
    </source>
</evidence>
<dbReference type="InterPro" id="IPR002369">
    <property type="entry name" value="Integrin_bsu_VWA"/>
</dbReference>
<keyword evidence="17" id="KW-1185">Reference proteome</keyword>
<keyword evidence="10" id="KW-0325">Glycoprotein</keyword>
<dbReference type="Gene3D" id="1.20.5.100">
    <property type="entry name" value="Cytochrome c1, transmembrane anchor, C-terminal"/>
    <property type="match status" value="1"/>
</dbReference>
<dbReference type="GO" id="GO:0007229">
    <property type="term" value="P:integrin-mediated signaling pathway"/>
    <property type="evidence" value="ECO:0007669"/>
    <property type="project" value="UniProtKB-KW"/>
</dbReference>
<dbReference type="SUPFAM" id="SSF53300">
    <property type="entry name" value="vWA-like"/>
    <property type="match status" value="1"/>
</dbReference>
<dbReference type="Proteomes" id="UP000054560">
    <property type="component" value="Unassembled WGS sequence"/>
</dbReference>
<dbReference type="GO" id="GO:0005178">
    <property type="term" value="F:integrin binding"/>
    <property type="evidence" value="ECO:0007669"/>
    <property type="project" value="TreeGrafter"/>
</dbReference>
<dbReference type="PRINTS" id="PR01186">
    <property type="entry name" value="INTEGRINB"/>
</dbReference>
<dbReference type="Pfam" id="PF07974">
    <property type="entry name" value="EGF_2"/>
    <property type="match status" value="2"/>
</dbReference>
<dbReference type="InterPro" id="IPR036465">
    <property type="entry name" value="vWFA_dom_sf"/>
</dbReference>
<dbReference type="eggNOG" id="KOG1226">
    <property type="taxonomic scope" value="Eukaryota"/>
</dbReference>
<dbReference type="GO" id="GO:0008305">
    <property type="term" value="C:integrin complex"/>
    <property type="evidence" value="ECO:0007669"/>
    <property type="project" value="TreeGrafter"/>
</dbReference>
<evidence type="ECO:0000256" key="1">
    <source>
        <dbReference type="ARBA" id="ARBA00004479"/>
    </source>
</evidence>
<keyword evidence="6 12" id="KW-0130">Cell adhesion</keyword>
<keyword evidence="4 14" id="KW-0732">Signal</keyword>
<dbReference type="InterPro" id="IPR014836">
    <property type="entry name" value="Integrin_bsu_cyt_dom"/>
</dbReference>
<dbReference type="GO" id="GO:0007160">
    <property type="term" value="P:cell-matrix adhesion"/>
    <property type="evidence" value="ECO:0007669"/>
    <property type="project" value="TreeGrafter"/>
</dbReference>
<evidence type="ECO:0000256" key="7">
    <source>
        <dbReference type="ARBA" id="ARBA00023037"/>
    </source>
</evidence>
<keyword evidence="9 11" id="KW-1015">Disulfide bond</keyword>
<feature type="domain" description="EGF-like" evidence="15">
    <location>
        <begin position="854"/>
        <end position="892"/>
    </location>
</feature>
<keyword evidence="11" id="KW-0245">EGF-like domain</keyword>
<feature type="transmembrane region" description="Helical" evidence="13">
    <location>
        <begin position="1071"/>
        <end position="1093"/>
    </location>
</feature>
<gene>
    <name evidence="16" type="ORF">SARC_02360</name>
</gene>
<dbReference type="SMART" id="SM01241">
    <property type="entry name" value="Integrin_b_cyt"/>
    <property type="match status" value="1"/>
</dbReference>
<evidence type="ECO:0000256" key="3">
    <source>
        <dbReference type="ARBA" id="ARBA00022692"/>
    </source>
</evidence>
<evidence type="ECO:0000256" key="14">
    <source>
        <dbReference type="SAM" id="SignalP"/>
    </source>
</evidence>
<protein>
    <recommendedName>
        <fullName evidence="12">Integrin beta</fullName>
    </recommendedName>
</protein>
<evidence type="ECO:0000313" key="17">
    <source>
        <dbReference type="Proteomes" id="UP000054560"/>
    </source>
</evidence>
<dbReference type="GO" id="GO:0098609">
    <property type="term" value="P:cell-cell adhesion"/>
    <property type="evidence" value="ECO:0007669"/>
    <property type="project" value="TreeGrafter"/>
</dbReference>
<sequence length="1141" mass="120735">MALSHMVVICITLLLALLQHVQGASCADYANCDSCINNGIISACGWCVDDQTCRSSNTDASCLDYQSPTSRKIDETVNNNSDINPVRVEVKLRVGKPLTVSFDVKVPEGKPIDFFFLFDASGSMSDDMKKIQSISAQFRSLLTGLCDINAGDPNPDCVKMQVANFIDRQQNFIYPDSMDDYKKRVYPFRFGLGYEDGEFKAFLDTPNDSNNFIDAISDTDNNRVILNGDEPEGAFDAIMQAIQCAKWNPDARHLLFVGTDAVSHLEGLSLHPLATQFTSWLPDFFTGQYLVKRCKALGDPGCRKDLSGRWGLLQERNKQTCWIKTFDGDTAENVREAQLREVHSNCMLDDAPSASKLKQAMLANNVIPIFAATNTDNKIWQFWTALQASLGFGGIAVLAEDSENIATLIQSAYSNIQSTVQIEPIDNGYGRVDFIKMIDAPKTVANLGGSVTMTVTLEAKADGTPLSTAWSDVENPPLRLLALGIGEVEIKIGKQTCDCYDTEEILANGVCTCGLCECESVTACPVNPDTGIECSGLGVCTCGTCRCNEATGSACECPSGDGACPVAANGLVCGGPLQGQCECGKCACSADYNGTSCQCAETPPQCNASNCVNGECLPNGDINCPYDICICDGLYTGDTCECAPCASTCAAEKMQGVCVTTGATCGSCECADGYDPATDCQCKISDPTTCPLVDGEECGGHGVCVCGVCECNTGYSGTDCGCSEYTPCDFDDNNQQCGGHGQCVCGQCECEVSETNEPLYADDSCTCAINTICPTFNGLECGGEGFGNCLRESQDCGVCECVDGRAGSSCECIAEDCPLSEDGLVCNGRGSCNECGRCECDEGFGGASCSCEIAANPCDAETTCGGRGTCLFEDDQCGVCTCDENYIGDTCECDVRPCPTVNGQLCGEFGLACEACTRKCICEDGYKQPTSEDGCVCRDDVCGEVVLANGTAQVCSGRGTCGASDCGCTCDEGFAGQDCSECDPGTNFNVTRNVVVGDYCGGVVVQEATAVCVEDVCASWCEAHTDCGDCADDLACGWCGSNNKCYDAARVSSLCADQDRVNEDCNDPVNAGGAIGAAVGAVALLVLLTVALVKGIQMVMDRREWAAHNRALEGMKWNTNANPHFEPQTTETINPFYAGGP</sequence>
<dbReference type="Pfam" id="PF00362">
    <property type="entry name" value="Integrin_beta"/>
    <property type="match status" value="2"/>
</dbReference>
<dbReference type="SMART" id="SM00181">
    <property type="entry name" value="EGF"/>
    <property type="match status" value="6"/>
</dbReference>
<dbReference type="AlphaFoldDB" id="A0A0L0G967"/>
<keyword evidence="5" id="KW-0677">Repeat</keyword>
<dbReference type="OrthoDB" id="5955754at2759"/>
<keyword evidence="13" id="KW-1133">Transmembrane helix</keyword>
<dbReference type="GeneID" id="25902864"/>
<dbReference type="GO" id="GO:0009986">
    <property type="term" value="C:cell surface"/>
    <property type="evidence" value="ECO:0007669"/>
    <property type="project" value="TreeGrafter"/>
</dbReference>
<feature type="disulfide bond" evidence="11">
    <location>
        <begin position="882"/>
        <end position="891"/>
    </location>
</feature>
<keyword evidence="7 12" id="KW-0401">Integrin</keyword>
<dbReference type="Gene3D" id="2.10.25.10">
    <property type="entry name" value="Laminin"/>
    <property type="match status" value="3"/>
</dbReference>
<feature type="chain" id="PRO_5005539278" description="Integrin beta" evidence="14">
    <location>
        <begin position="24"/>
        <end position="1141"/>
    </location>
</feature>
<keyword evidence="8 13" id="KW-0472">Membrane</keyword>
<reference evidence="16 17" key="1">
    <citation type="submission" date="2011-02" db="EMBL/GenBank/DDBJ databases">
        <title>The Genome Sequence of Sphaeroforma arctica JP610.</title>
        <authorList>
            <consortium name="The Broad Institute Genome Sequencing Platform"/>
            <person name="Russ C."/>
            <person name="Cuomo C."/>
            <person name="Young S.K."/>
            <person name="Zeng Q."/>
            <person name="Gargeya S."/>
            <person name="Alvarado L."/>
            <person name="Berlin A."/>
            <person name="Chapman S.B."/>
            <person name="Chen Z."/>
            <person name="Freedman E."/>
            <person name="Gellesch M."/>
            <person name="Goldberg J."/>
            <person name="Griggs A."/>
            <person name="Gujja S."/>
            <person name="Heilman E."/>
            <person name="Heiman D."/>
            <person name="Howarth C."/>
            <person name="Mehta T."/>
            <person name="Neiman D."/>
            <person name="Pearson M."/>
            <person name="Roberts A."/>
            <person name="Saif S."/>
            <person name="Shea T."/>
            <person name="Shenoy N."/>
            <person name="Sisk P."/>
            <person name="Stolte C."/>
            <person name="Sykes S."/>
            <person name="White J."/>
            <person name="Yandava C."/>
            <person name="Burger G."/>
            <person name="Gray M.W."/>
            <person name="Holland P.W.H."/>
            <person name="King N."/>
            <person name="Lang F.B.F."/>
            <person name="Roger A.J."/>
            <person name="Ruiz-Trillo I."/>
            <person name="Haas B."/>
            <person name="Nusbaum C."/>
            <person name="Birren B."/>
        </authorList>
    </citation>
    <scope>NUCLEOTIDE SEQUENCE [LARGE SCALE GENOMIC DNA]</scope>
    <source>
        <strain evidence="16 17">JP610</strain>
    </source>
</reference>
<dbReference type="InterPro" id="IPR057243">
    <property type="entry name" value="Integrin_I-EGF_CS"/>
</dbReference>
<accession>A0A0L0G967</accession>
<dbReference type="Gene3D" id="3.40.50.410">
    <property type="entry name" value="von Willebrand factor, type A domain"/>
    <property type="match status" value="2"/>
</dbReference>
<dbReference type="PROSITE" id="PS00022">
    <property type="entry name" value="EGF_1"/>
    <property type="match status" value="1"/>
</dbReference>
<dbReference type="EMBL" id="KQ241701">
    <property type="protein sequence ID" value="KNC85454.1"/>
    <property type="molecule type" value="Genomic_DNA"/>
</dbReference>
<comment type="similarity">
    <text evidence="2 12">Belongs to the integrin beta chain family.</text>
</comment>
<evidence type="ECO:0000313" key="16">
    <source>
        <dbReference type="EMBL" id="KNC85454.1"/>
    </source>
</evidence>
<keyword evidence="3 12" id="KW-0812">Transmembrane</keyword>
<dbReference type="GO" id="GO:0005925">
    <property type="term" value="C:focal adhesion"/>
    <property type="evidence" value="ECO:0007669"/>
    <property type="project" value="TreeGrafter"/>
</dbReference>
<evidence type="ECO:0000256" key="6">
    <source>
        <dbReference type="ARBA" id="ARBA00022889"/>
    </source>
</evidence>
<dbReference type="RefSeq" id="XP_014159356.1">
    <property type="nucleotide sequence ID" value="XM_014303881.1"/>
</dbReference>
<dbReference type="Gene3D" id="2.170.300.10">
    <property type="entry name" value="Tie2 ligand-binding domain superfamily"/>
    <property type="match status" value="2"/>
</dbReference>
<comment type="subcellular location">
    <subcellularLocation>
        <location evidence="12">Cell membrane</location>
        <topology evidence="12">Single-pass type I membrane protein</topology>
    </subcellularLocation>
    <subcellularLocation>
        <location evidence="1">Membrane</location>
        <topology evidence="1">Single-pass type I membrane protein</topology>
    </subcellularLocation>
</comment>
<dbReference type="PROSITE" id="PS50026">
    <property type="entry name" value="EGF_3"/>
    <property type="match status" value="1"/>
</dbReference>
<dbReference type="InterPro" id="IPR013111">
    <property type="entry name" value="EGF_extracell"/>
</dbReference>
<evidence type="ECO:0000259" key="15">
    <source>
        <dbReference type="PROSITE" id="PS50026"/>
    </source>
</evidence>
<comment type="caution">
    <text evidence="11">Lacks conserved residue(s) required for the propagation of feature annotation.</text>
</comment>
<dbReference type="PANTHER" id="PTHR10082">
    <property type="entry name" value="INTEGRIN BETA SUBUNIT"/>
    <property type="match status" value="1"/>
</dbReference>
<name>A0A0L0G967_9EUKA</name>